<gene>
    <name evidence="9" type="ORF">INT45_009081</name>
</gene>
<evidence type="ECO:0000256" key="3">
    <source>
        <dbReference type="ARBA" id="ARBA00022884"/>
    </source>
</evidence>
<keyword evidence="4" id="KW-0805">Transcription regulation</keyword>
<evidence type="ECO:0000256" key="6">
    <source>
        <dbReference type="ARBA" id="ARBA00023187"/>
    </source>
</evidence>
<keyword evidence="6" id="KW-0508">mRNA splicing</keyword>
<dbReference type="SMART" id="SM00648">
    <property type="entry name" value="SWAP"/>
    <property type="match status" value="2"/>
</dbReference>
<dbReference type="Gene3D" id="1.10.10.790">
    <property type="entry name" value="Surp module"/>
    <property type="match status" value="2"/>
</dbReference>
<sequence>MKRSQGSTHHPAAPVSELLLPEQQQEKENDQDLSQRDRKKRRRKQKNNDKDDTGDMLIFGYEARIFNDNDAATKVEKGHYLIPWQSSDTRYMMDRYDVRHMLEDLEKELSQYDSKQRHIKNDEDLCNKERYEDLDSEEEMLFDMSEDERDEHVEEKKREREKKEQEATFHAFDYDGKIKEEKKRSAIQKEIASEYKAPDDMVVPTTQEQASIISDTARAASASVNPSLFEIKTHARQANNPLYAFLSKRHELYPFYKHLSWLLSSGLGAYGDSSSESEDDDGSDSNSKKDDDKDDSNVSHSNQQDQEIEIINEPKIEEHRVTIDKTARFVARAGPELEQKIRQRHARDPKFAFLYQNNEYHNYYQTKIKYFQSNPNV</sequence>
<evidence type="ECO:0000259" key="8">
    <source>
        <dbReference type="PROSITE" id="PS50128"/>
    </source>
</evidence>
<evidence type="ECO:0000256" key="5">
    <source>
        <dbReference type="ARBA" id="ARBA00023163"/>
    </source>
</evidence>
<feature type="region of interest" description="Disordered" evidence="7">
    <location>
        <begin position="145"/>
        <end position="164"/>
    </location>
</feature>
<dbReference type="Pfam" id="PF09750">
    <property type="entry name" value="DRY_EERY"/>
    <property type="match status" value="1"/>
</dbReference>
<feature type="domain" description="SURP motif" evidence="8">
    <location>
        <begin position="212"/>
        <end position="256"/>
    </location>
</feature>
<dbReference type="SMART" id="SM01141">
    <property type="entry name" value="DRY_EERY"/>
    <property type="match status" value="1"/>
</dbReference>
<organism evidence="9 10">
    <name type="scientific">Circinella minor</name>
    <dbReference type="NCBI Taxonomy" id="1195481"/>
    <lineage>
        <taxon>Eukaryota</taxon>
        <taxon>Fungi</taxon>
        <taxon>Fungi incertae sedis</taxon>
        <taxon>Mucoromycota</taxon>
        <taxon>Mucoromycotina</taxon>
        <taxon>Mucoromycetes</taxon>
        <taxon>Mucorales</taxon>
        <taxon>Lichtheimiaceae</taxon>
        <taxon>Circinella</taxon>
    </lineage>
</organism>
<reference evidence="9 10" key="1">
    <citation type="submission" date="2020-12" db="EMBL/GenBank/DDBJ databases">
        <title>Metabolic potential, ecology and presence of endohyphal bacteria is reflected in genomic diversity of Mucoromycotina.</title>
        <authorList>
            <person name="Muszewska A."/>
            <person name="Okrasinska A."/>
            <person name="Steczkiewicz K."/>
            <person name="Drgas O."/>
            <person name="Orlowska M."/>
            <person name="Perlinska-Lenart U."/>
            <person name="Aleksandrzak-Piekarczyk T."/>
            <person name="Szatraj K."/>
            <person name="Zielenkiewicz U."/>
            <person name="Pilsyk S."/>
            <person name="Malc E."/>
            <person name="Mieczkowski P."/>
            <person name="Kruszewska J.S."/>
            <person name="Biernat P."/>
            <person name="Pawlowska J."/>
        </authorList>
    </citation>
    <scope>NUCLEOTIDE SEQUENCE [LARGE SCALE GENOMIC DNA]</scope>
    <source>
        <strain evidence="9 10">CBS 142.35</strain>
    </source>
</reference>
<dbReference type="GO" id="GO:0000395">
    <property type="term" value="P:mRNA 5'-splice site recognition"/>
    <property type="evidence" value="ECO:0007669"/>
    <property type="project" value="TreeGrafter"/>
</dbReference>
<proteinExistence type="predicted"/>
<dbReference type="GO" id="GO:0003723">
    <property type="term" value="F:RNA binding"/>
    <property type="evidence" value="ECO:0007669"/>
    <property type="project" value="UniProtKB-KW"/>
</dbReference>
<feature type="region of interest" description="Disordered" evidence="7">
    <location>
        <begin position="272"/>
        <end position="316"/>
    </location>
</feature>
<dbReference type="InterPro" id="IPR040397">
    <property type="entry name" value="SWAP"/>
</dbReference>
<evidence type="ECO:0000313" key="10">
    <source>
        <dbReference type="Proteomes" id="UP000646827"/>
    </source>
</evidence>
<evidence type="ECO:0000313" key="9">
    <source>
        <dbReference type="EMBL" id="KAG2217718.1"/>
    </source>
</evidence>
<evidence type="ECO:0000256" key="2">
    <source>
        <dbReference type="ARBA" id="ARBA00022737"/>
    </source>
</evidence>
<dbReference type="InterPro" id="IPR000061">
    <property type="entry name" value="Surp"/>
</dbReference>
<protein>
    <recommendedName>
        <fullName evidence="8">SURP motif domain-containing protein</fullName>
    </recommendedName>
</protein>
<feature type="domain" description="SURP motif" evidence="8">
    <location>
        <begin position="322"/>
        <end position="364"/>
    </location>
</feature>
<dbReference type="EMBL" id="JAEPRB010000278">
    <property type="protein sequence ID" value="KAG2217718.1"/>
    <property type="molecule type" value="Genomic_DNA"/>
</dbReference>
<name>A0A8H7VIH0_9FUNG</name>
<feature type="compositionally biased region" description="Basic and acidic residues" evidence="7">
    <location>
        <begin position="24"/>
        <end position="36"/>
    </location>
</feature>
<dbReference type="PANTHER" id="PTHR13161:SF15">
    <property type="entry name" value="SPLICING FACTOR, SUPPRESSOR OF WHITE-APRICOT HOMOLOG"/>
    <property type="match status" value="1"/>
</dbReference>
<dbReference type="Pfam" id="PF01805">
    <property type="entry name" value="Surp"/>
    <property type="match status" value="2"/>
</dbReference>
<feature type="compositionally biased region" description="Basic and acidic residues" evidence="7">
    <location>
        <begin position="286"/>
        <end position="297"/>
    </location>
</feature>
<dbReference type="Proteomes" id="UP000646827">
    <property type="component" value="Unassembled WGS sequence"/>
</dbReference>
<dbReference type="PROSITE" id="PS50128">
    <property type="entry name" value="SURP"/>
    <property type="match status" value="2"/>
</dbReference>
<feature type="compositionally biased region" description="Basic and acidic residues" evidence="7">
    <location>
        <begin position="150"/>
        <end position="164"/>
    </location>
</feature>
<keyword evidence="1" id="KW-0507">mRNA processing</keyword>
<dbReference type="FunFam" id="1.10.10.790:FF:000002">
    <property type="entry name" value="Splicing factor 3A subunit 1"/>
    <property type="match status" value="1"/>
</dbReference>
<evidence type="ECO:0000256" key="7">
    <source>
        <dbReference type="SAM" id="MobiDB-lite"/>
    </source>
</evidence>
<comment type="caution">
    <text evidence="9">The sequence shown here is derived from an EMBL/GenBank/DDBJ whole genome shotgun (WGS) entry which is preliminary data.</text>
</comment>
<accession>A0A8H7VIH0</accession>
<dbReference type="SUPFAM" id="SSF109905">
    <property type="entry name" value="Surp module (SWAP domain)"/>
    <property type="match status" value="2"/>
</dbReference>
<keyword evidence="10" id="KW-1185">Reference proteome</keyword>
<evidence type="ECO:0000256" key="1">
    <source>
        <dbReference type="ARBA" id="ARBA00022664"/>
    </source>
</evidence>
<dbReference type="PANTHER" id="PTHR13161">
    <property type="entry name" value="SPLICING FACTOR SUPPRESSOR OF WHITE APRICOT"/>
    <property type="match status" value="1"/>
</dbReference>
<feature type="region of interest" description="Disordered" evidence="7">
    <location>
        <begin position="1"/>
        <end position="54"/>
    </location>
</feature>
<evidence type="ECO:0000256" key="4">
    <source>
        <dbReference type="ARBA" id="ARBA00023015"/>
    </source>
</evidence>
<keyword evidence="5" id="KW-0804">Transcription</keyword>
<keyword evidence="2" id="KW-0677">Repeat</keyword>
<keyword evidence="3" id="KW-0694">RNA-binding</keyword>
<dbReference type="OrthoDB" id="447637at2759"/>
<dbReference type="AlphaFoldDB" id="A0A8H7VIH0"/>
<dbReference type="InterPro" id="IPR035967">
    <property type="entry name" value="SWAP/Surp_sf"/>
</dbReference>
<dbReference type="InterPro" id="IPR019147">
    <property type="entry name" value="SWAP_N_domain"/>
</dbReference>